<dbReference type="PANTHER" id="PTHR28641:SF1">
    <property type="entry name" value="MALONYL-COA DECARBOXYLASE, MITOCHONDRIAL"/>
    <property type="match status" value="1"/>
</dbReference>
<dbReference type="InterPro" id="IPR035372">
    <property type="entry name" value="MCD_N"/>
</dbReference>
<feature type="domain" description="Malonyl-CoA decarboxylase N-terminal" evidence="3">
    <location>
        <begin position="81"/>
        <end position="164"/>
    </location>
</feature>
<dbReference type="Gene3D" id="3.40.630.150">
    <property type="entry name" value="Malonyl-CoA decarboxylase, catalytic domain"/>
    <property type="match status" value="1"/>
</dbReference>
<feature type="region of interest" description="Disordered" evidence="1">
    <location>
        <begin position="442"/>
        <end position="474"/>
    </location>
</feature>
<evidence type="ECO:0000313" key="4">
    <source>
        <dbReference type="EMBL" id="PRH84506.1"/>
    </source>
</evidence>
<dbReference type="GO" id="GO:0050080">
    <property type="term" value="F:malonyl-CoA decarboxylase activity"/>
    <property type="evidence" value="ECO:0007669"/>
    <property type="project" value="InterPro"/>
</dbReference>
<dbReference type="InterPro" id="IPR007956">
    <property type="entry name" value="Malonyl_CoA_deC_C"/>
</dbReference>
<protein>
    <submittedName>
        <fullName evidence="4">MCD, Malonyl-CoA decarboxylase MCD</fullName>
    </submittedName>
</protein>
<dbReference type="AlphaFoldDB" id="A0A2S9Q579"/>
<accession>A0A2S9Q579</accession>
<organism evidence="4 5">
    <name type="scientific">Labrys okinawensis</name>
    <dbReference type="NCBI Taxonomy" id="346911"/>
    <lineage>
        <taxon>Bacteria</taxon>
        <taxon>Pseudomonadati</taxon>
        <taxon>Pseudomonadota</taxon>
        <taxon>Alphaproteobacteria</taxon>
        <taxon>Hyphomicrobiales</taxon>
        <taxon>Xanthobacteraceae</taxon>
        <taxon>Labrys</taxon>
    </lineage>
</organism>
<dbReference type="InterPro" id="IPR038351">
    <property type="entry name" value="MCD_N_sf"/>
</dbReference>
<feature type="domain" description="Malonyl-CoA decarboxylase C-terminal" evidence="2">
    <location>
        <begin position="167"/>
        <end position="413"/>
    </location>
</feature>
<dbReference type="RefSeq" id="WP_105865163.1">
    <property type="nucleotide sequence ID" value="NZ_PUEJ01000013.1"/>
</dbReference>
<evidence type="ECO:0000259" key="2">
    <source>
        <dbReference type="Pfam" id="PF05292"/>
    </source>
</evidence>
<proteinExistence type="predicted"/>
<dbReference type="Pfam" id="PF05292">
    <property type="entry name" value="MCD"/>
    <property type="match status" value="1"/>
</dbReference>
<evidence type="ECO:0000256" key="1">
    <source>
        <dbReference type="SAM" id="MobiDB-lite"/>
    </source>
</evidence>
<evidence type="ECO:0000313" key="5">
    <source>
        <dbReference type="Proteomes" id="UP000237682"/>
    </source>
</evidence>
<sequence length="474" mass="52003">MSRNFLQEFLEAVAERGRGLIGLERPSSQERPADLLALSNALLTGRGEVSGVALAQQWLDAYAAADDEHRRRHLAALADGFGPDQSRLDAAIEAYLQDKSPRTMAELNAAAEPRRQELFRRLNRPAGGTAALVRLREDVLADLPGNAKLEALDADLAHLFSSWFNRGFLMLKRIDWTTPANILAKIIQYEAVHTIHSWEDLRSRLEPSDRRCFAFFHPQMADEPLVFVEVALTQDIPATIAPLLALERKPIRAEDATTAVFYSISNCQTGLRRVSFGNLLIKQVVEELRRDLPKLKTFVTLSPVPGFMGWLKRELAKKDAHIPGVADLSVLEGLFQPAEQGGTGPTEAVREAQLAAAAHYFLVAKTPSGAPIDPVARFHLGNGARLERINWRGDVSANGLRQAGGLMVNYLYDLDAIEANHEAFANQGVIAASPAVRKLLKTAETQPARRKPAVPALPPPARSADAAQRPRSTS</sequence>
<dbReference type="InterPro" id="IPR042303">
    <property type="entry name" value="Malonyl_CoA_deC_C_sf"/>
</dbReference>
<name>A0A2S9Q579_9HYPH</name>
<reference evidence="4 5" key="1">
    <citation type="submission" date="2018-02" db="EMBL/GenBank/DDBJ databases">
        <title>Whole genome sequencing of endophytic bacterium.</title>
        <authorList>
            <person name="Eedara R."/>
            <person name="Podile A.R."/>
        </authorList>
    </citation>
    <scope>NUCLEOTIDE SEQUENCE [LARGE SCALE GENOMIC DNA]</scope>
    <source>
        <strain evidence="4 5">RP1T</strain>
    </source>
</reference>
<dbReference type="Proteomes" id="UP000237682">
    <property type="component" value="Unassembled WGS sequence"/>
</dbReference>
<dbReference type="PANTHER" id="PTHR28641">
    <property type="match status" value="1"/>
</dbReference>
<dbReference type="EMBL" id="PUEJ01000013">
    <property type="protein sequence ID" value="PRH84506.1"/>
    <property type="molecule type" value="Genomic_DNA"/>
</dbReference>
<dbReference type="OrthoDB" id="5292736at2"/>
<dbReference type="GO" id="GO:0006633">
    <property type="term" value="P:fatty acid biosynthetic process"/>
    <property type="evidence" value="ECO:0007669"/>
    <property type="project" value="InterPro"/>
</dbReference>
<gene>
    <name evidence="4" type="ORF">C5L14_27045</name>
</gene>
<dbReference type="Gene3D" id="1.20.140.90">
    <property type="entry name" value="Malonyl-CoA decarboxylase, oligemerization domain"/>
    <property type="match status" value="1"/>
</dbReference>
<keyword evidence="5" id="KW-1185">Reference proteome</keyword>
<dbReference type="InterPro" id="IPR038917">
    <property type="entry name" value="Malonyl_CoA_deC"/>
</dbReference>
<dbReference type="Pfam" id="PF17408">
    <property type="entry name" value="MCD_N"/>
    <property type="match status" value="1"/>
</dbReference>
<evidence type="ECO:0000259" key="3">
    <source>
        <dbReference type="Pfam" id="PF17408"/>
    </source>
</evidence>
<comment type="caution">
    <text evidence="4">The sequence shown here is derived from an EMBL/GenBank/DDBJ whole genome shotgun (WGS) entry which is preliminary data.</text>
</comment>